<dbReference type="OrthoDB" id="5526at2759"/>
<keyword evidence="2" id="KW-0472">Membrane</keyword>
<evidence type="ECO:0000313" key="3">
    <source>
        <dbReference type="EMBL" id="KAA8498536.1"/>
    </source>
</evidence>
<dbReference type="Proteomes" id="UP000324585">
    <property type="component" value="Unassembled WGS sequence"/>
</dbReference>
<evidence type="ECO:0000313" key="4">
    <source>
        <dbReference type="Proteomes" id="UP000324585"/>
    </source>
</evidence>
<feature type="region of interest" description="Disordered" evidence="1">
    <location>
        <begin position="89"/>
        <end position="115"/>
    </location>
</feature>
<gene>
    <name evidence="3" type="ORF">FVE85_6121</name>
</gene>
<accession>A0A5J4Z4G3</accession>
<proteinExistence type="predicted"/>
<protein>
    <submittedName>
        <fullName evidence="3">Uncharacterized protein</fullName>
    </submittedName>
</protein>
<evidence type="ECO:0000256" key="2">
    <source>
        <dbReference type="SAM" id="Phobius"/>
    </source>
</evidence>
<sequence length="389" mass="44010">MMHASRRQRRTSAHASHLDTGKSPTAWETPAWNEVPKFLRTTVVQRPWALVMGFCLAMILTRAGVRLVGFGNTSRDMSHVVQDNLKRLESNPSSDELVMRPGPHAHGQDAGSSASDIASAIGSTHFGRTDESRSQLGEGAENAMSGENAASFSNFAVEDVQAVQDGSFLEQLKEMEAVDEDESFERPDCKKDVNEKLCRKFYRVMRKYKVARVLDVSCIKTAMYMAPVLRLAAKHTYRLEYICASSHDSELEKVRDDADLLADVGQAEVKYMNLQWWKEPFPPQVDLLIAWDVLAHAAYGRVWRFFENALECEVKMVLFDNYVQESNSWSPSRKTINVRRAPFKFEKPTLIFNEMTSEVIESTRQLTVYSLDALRDSLKDKAIDSRPAA</sequence>
<feature type="compositionally biased region" description="Basic residues" evidence="1">
    <location>
        <begin position="1"/>
        <end position="12"/>
    </location>
</feature>
<keyword evidence="2" id="KW-1133">Transmembrane helix</keyword>
<organism evidence="3 4">
    <name type="scientific">Porphyridium purpureum</name>
    <name type="common">Red alga</name>
    <name type="synonym">Porphyridium cruentum</name>
    <dbReference type="NCBI Taxonomy" id="35688"/>
    <lineage>
        <taxon>Eukaryota</taxon>
        <taxon>Rhodophyta</taxon>
        <taxon>Bangiophyceae</taxon>
        <taxon>Porphyridiales</taxon>
        <taxon>Porphyridiaceae</taxon>
        <taxon>Porphyridium</taxon>
    </lineage>
</organism>
<feature type="transmembrane region" description="Helical" evidence="2">
    <location>
        <begin position="47"/>
        <end position="65"/>
    </location>
</feature>
<reference evidence="4" key="1">
    <citation type="journal article" date="2019" name="Nat. Commun.">
        <title>Expansion of phycobilisome linker gene families in mesophilic red algae.</title>
        <authorList>
            <person name="Lee J."/>
            <person name="Kim D."/>
            <person name="Bhattacharya D."/>
            <person name="Yoon H.S."/>
        </authorList>
    </citation>
    <scope>NUCLEOTIDE SEQUENCE [LARGE SCALE GENOMIC DNA]</scope>
    <source>
        <strain evidence="4">CCMP 1328</strain>
    </source>
</reference>
<dbReference type="AlphaFoldDB" id="A0A5J4Z4G3"/>
<comment type="caution">
    <text evidence="3">The sequence shown here is derived from an EMBL/GenBank/DDBJ whole genome shotgun (WGS) entry which is preliminary data.</text>
</comment>
<dbReference type="EMBL" id="VRMN01000001">
    <property type="protein sequence ID" value="KAA8498536.1"/>
    <property type="molecule type" value="Genomic_DNA"/>
</dbReference>
<keyword evidence="4" id="KW-1185">Reference proteome</keyword>
<evidence type="ECO:0000256" key="1">
    <source>
        <dbReference type="SAM" id="MobiDB-lite"/>
    </source>
</evidence>
<name>A0A5J4Z4G3_PORPP</name>
<keyword evidence="2" id="KW-0812">Transmembrane</keyword>
<feature type="region of interest" description="Disordered" evidence="1">
    <location>
        <begin position="1"/>
        <end position="27"/>
    </location>
</feature>